<evidence type="ECO:0000256" key="1">
    <source>
        <dbReference type="ARBA" id="ARBA00004651"/>
    </source>
</evidence>
<feature type="transmembrane region" description="Helical" evidence="7">
    <location>
        <begin position="89"/>
        <end position="108"/>
    </location>
</feature>
<evidence type="ECO:0000313" key="8">
    <source>
        <dbReference type="EMBL" id="SHH45616.1"/>
    </source>
</evidence>
<dbReference type="PANTHER" id="PTHR42925:SF1">
    <property type="entry name" value="VIRULENCE FACTOR MVIN"/>
    <property type="match status" value="1"/>
</dbReference>
<dbReference type="STRING" id="1121316.SAMN02745207_01195"/>
<dbReference type="GO" id="GO:0015297">
    <property type="term" value="F:antiporter activity"/>
    <property type="evidence" value="ECO:0007669"/>
    <property type="project" value="InterPro"/>
</dbReference>
<evidence type="ECO:0000256" key="4">
    <source>
        <dbReference type="ARBA" id="ARBA00022692"/>
    </source>
</evidence>
<dbReference type="OrthoDB" id="62420at2"/>
<reference evidence="8 9" key="1">
    <citation type="submission" date="2016-11" db="EMBL/GenBank/DDBJ databases">
        <authorList>
            <person name="Jaros S."/>
            <person name="Januszkiewicz K."/>
            <person name="Wedrychowicz H."/>
        </authorList>
    </citation>
    <scope>NUCLEOTIDE SEQUENCE [LARGE SCALE GENOMIC DNA]</scope>
    <source>
        <strain evidence="8 9">DSM 8605</strain>
    </source>
</reference>
<feature type="transmembrane region" description="Helical" evidence="7">
    <location>
        <begin position="383"/>
        <end position="416"/>
    </location>
</feature>
<protein>
    <submittedName>
        <fullName evidence="8">Putative efflux protein, MATE family</fullName>
    </submittedName>
</protein>
<dbReference type="PIRSF" id="PIRSF006603">
    <property type="entry name" value="DinF"/>
    <property type="match status" value="1"/>
</dbReference>
<dbReference type="PANTHER" id="PTHR42925">
    <property type="entry name" value="MULTIDRUG AND TOXIN EFFLUX PROTEIN MATE FAMILY"/>
    <property type="match status" value="1"/>
</dbReference>
<dbReference type="InterPro" id="IPR002528">
    <property type="entry name" value="MATE_fam"/>
</dbReference>
<feature type="transmembrane region" description="Helical" evidence="7">
    <location>
        <begin position="316"/>
        <end position="333"/>
    </location>
</feature>
<dbReference type="AlphaFoldDB" id="A0A1M5T4I8"/>
<feature type="transmembrane region" description="Helical" evidence="7">
    <location>
        <begin position="52"/>
        <end position="77"/>
    </location>
</feature>
<dbReference type="Pfam" id="PF01554">
    <property type="entry name" value="MatE"/>
    <property type="match status" value="2"/>
</dbReference>
<keyword evidence="6 7" id="KW-0472">Membrane</keyword>
<feature type="transmembrane region" description="Helical" evidence="7">
    <location>
        <begin position="184"/>
        <end position="211"/>
    </location>
</feature>
<dbReference type="GO" id="GO:0042910">
    <property type="term" value="F:xenobiotic transmembrane transporter activity"/>
    <property type="evidence" value="ECO:0007669"/>
    <property type="project" value="InterPro"/>
</dbReference>
<feature type="transmembrane region" description="Helical" evidence="7">
    <location>
        <begin position="162"/>
        <end position="178"/>
    </location>
</feature>
<feature type="transmembrane region" description="Helical" evidence="7">
    <location>
        <begin position="128"/>
        <end position="150"/>
    </location>
</feature>
<dbReference type="NCBIfam" id="TIGR00797">
    <property type="entry name" value="matE"/>
    <property type="match status" value="1"/>
</dbReference>
<evidence type="ECO:0000256" key="7">
    <source>
        <dbReference type="SAM" id="Phobius"/>
    </source>
</evidence>
<evidence type="ECO:0000313" key="9">
    <source>
        <dbReference type="Proteomes" id="UP000184447"/>
    </source>
</evidence>
<evidence type="ECO:0000256" key="6">
    <source>
        <dbReference type="ARBA" id="ARBA00023136"/>
    </source>
</evidence>
<keyword evidence="3" id="KW-1003">Cell membrane</keyword>
<name>A0A1M5T4I8_9CLOT</name>
<dbReference type="GO" id="GO:0005886">
    <property type="term" value="C:plasma membrane"/>
    <property type="evidence" value="ECO:0007669"/>
    <property type="project" value="UniProtKB-SubCell"/>
</dbReference>
<dbReference type="EMBL" id="FQXM01000005">
    <property type="protein sequence ID" value="SHH45616.1"/>
    <property type="molecule type" value="Genomic_DNA"/>
</dbReference>
<keyword evidence="9" id="KW-1185">Reference proteome</keyword>
<dbReference type="CDD" id="cd13134">
    <property type="entry name" value="MATE_like_8"/>
    <property type="match status" value="1"/>
</dbReference>
<dbReference type="InterPro" id="IPR047135">
    <property type="entry name" value="YsiQ"/>
</dbReference>
<keyword evidence="2" id="KW-0813">Transport</keyword>
<comment type="subcellular location">
    <subcellularLocation>
        <location evidence="1">Cell membrane</location>
        <topology evidence="1">Multi-pass membrane protein</topology>
    </subcellularLocation>
</comment>
<feature type="transmembrane region" description="Helical" evidence="7">
    <location>
        <begin position="12"/>
        <end position="32"/>
    </location>
</feature>
<proteinExistence type="predicted"/>
<evidence type="ECO:0000256" key="5">
    <source>
        <dbReference type="ARBA" id="ARBA00022989"/>
    </source>
</evidence>
<organism evidence="8 9">
    <name type="scientific">Clostridium grantii DSM 8605</name>
    <dbReference type="NCBI Taxonomy" id="1121316"/>
    <lineage>
        <taxon>Bacteria</taxon>
        <taxon>Bacillati</taxon>
        <taxon>Bacillota</taxon>
        <taxon>Clostridia</taxon>
        <taxon>Eubacteriales</taxon>
        <taxon>Clostridiaceae</taxon>
        <taxon>Clostridium</taxon>
    </lineage>
</organism>
<feature type="transmembrane region" description="Helical" evidence="7">
    <location>
        <begin position="277"/>
        <end position="296"/>
    </location>
</feature>
<evidence type="ECO:0000256" key="3">
    <source>
        <dbReference type="ARBA" id="ARBA00022475"/>
    </source>
</evidence>
<keyword evidence="4 7" id="KW-0812">Transmembrane</keyword>
<dbReference type="Proteomes" id="UP000184447">
    <property type="component" value="Unassembled WGS sequence"/>
</dbReference>
<dbReference type="InterPro" id="IPR048279">
    <property type="entry name" value="MdtK-like"/>
</dbReference>
<sequence length="445" mass="48905">MGVNNENYNLKTITWPIFLQTFLTLLMGNVNVFMLSHFSDKAVGAVGVSNQIIAMLAVLYNVVAMGTAILITQYLGAENRSMAKKVSQVSLLMNLLFGLICSLIFIVFGQQLLNLIKLPPDMMEYGLIYVRIVGGTSFVQATIVTASAILRSYGFTKLPMKVAILMNIINITGNYIALYKPFGIPVYGVTGVAISVVVSNIVGFIVIAYVMNNAINFKFNLKIISEFSTKIVMMVIKVGAPSAGEYISYSFSQIAITAVITTFGADVINTGIFVKNIVSFVYILSLSVGQGTQIIIGYMKGAGKNDLIYQRGLESLKIAMISNLIMSIIIYLFSRNILSIFTENSSIIEMGRMILLIDIILEFGRAINHVVMSCLRGTGDVGYPVIISIISMWIVGVLLSHVLGINFCLGLVGVWIASGLDEWVRGVTLFFRWKSKKWKKISVME</sequence>
<keyword evidence="5 7" id="KW-1133">Transmembrane helix</keyword>
<dbReference type="RefSeq" id="WP_073337521.1">
    <property type="nucleotide sequence ID" value="NZ_FQXM01000005.1"/>
</dbReference>
<evidence type="ECO:0000256" key="2">
    <source>
        <dbReference type="ARBA" id="ARBA00022448"/>
    </source>
</evidence>
<gene>
    <name evidence="8" type="ORF">SAMN02745207_01195</name>
</gene>
<accession>A0A1M5T4I8</accession>